<reference evidence="3" key="1">
    <citation type="submission" date="2020-05" db="EMBL/GenBank/DDBJ databases">
        <title>WGS assembly of Panicum virgatum.</title>
        <authorList>
            <person name="Lovell J.T."/>
            <person name="Jenkins J."/>
            <person name="Shu S."/>
            <person name="Juenger T.E."/>
            <person name="Schmutz J."/>
        </authorList>
    </citation>
    <scope>NUCLEOTIDE SEQUENCE</scope>
    <source>
        <strain evidence="3">AP13</strain>
    </source>
</reference>
<dbReference type="GO" id="GO:0006629">
    <property type="term" value="P:lipid metabolic process"/>
    <property type="evidence" value="ECO:0007669"/>
    <property type="project" value="InterPro"/>
</dbReference>
<feature type="transmembrane region" description="Helical" evidence="2">
    <location>
        <begin position="20"/>
        <end position="45"/>
    </location>
</feature>
<sequence length="201" mass="20900">MAALLRAYRFKDRLPLYACLALYGVHMYCFFDLLLPCIAAAAGALGMEAEPQFDRPYLASSLRDFWGGGGTSWCPRCCVRREGGRRPARVPRVRADARGPGVLPHPAPAHGGDGGVLPYPRRVLCGRGVVRGEGVAAGAAAAGGDSARGGVRGGHCVLAVLPAYQQGRRGGGAAGGVDGGGGLRRRRRPEAVPVTGSVRGR</sequence>
<dbReference type="Proteomes" id="UP000823388">
    <property type="component" value="Chromosome 7K"/>
</dbReference>
<keyword evidence="4" id="KW-1185">Reference proteome</keyword>
<gene>
    <name evidence="3" type="ORF">PVAP13_7KG008246</name>
</gene>
<dbReference type="PANTHER" id="PTHR31595">
    <property type="entry name" value="LONG-CHAIN-ALCOHOL O-FATTY-ACYLTRANSFERASE 3-RELATED"/>
    <property type="match status" value="1"/>
</dbReference>
<dbReference type="PANTHER" id="PTHR31595:SF35">
    <property type="entry name" value="OSJNBA0009K15.16 PROTEIN"/>
    <property type="match status" value="1"/>
</dbReference>
<keyword evidence="2" id="KW-0472">Membrane</keyword>
<dbReference type="GO" id="GO:0008374">
    <property type="term" value="F:O-acyltransferase activity"/>
    <property type="evidence" value="ECO:0007669"/>
    <property type="project" value="InterPro"/>
</dbReference>
<feature type="compositionally biased region" description="Gly residues" evidence="1">
    <location>
        <begin position="169"/>
        <end position="182"/>
    </location>
</feature>
<feature type="region of interest" description="Disordered" evidence="1">
    <location>
        <begin position="169"/>
        <end position="201"/>
    </location>
</feature>
<evidence type="ECO:0000256" key="2">
    <source>
        <dbReference type="SAM" id="Phobius"/>
    </source>
</evidence>
<accession>A0A8T0Q944</accession>
<protein>
    <submittedName>
        <fullName evidence="3">Uncharacterized protein</fullName>
    </submittedName>
</protein>
<organism evidence="3 4">
    <name type="scientific">Panicum virgatum</name>
    <name type="common">Blackwell switchgrass</name>
    <dbReference type="NCBI Taxonomy" id="38727"/>
    <lineage>
        <taxon>Eukaryota</taxon>
        <taxon>Viridiplantae</taxon>
        <taxon>Streptophyta</taxon>
        <taxon>Embryophyta</taxon>
        <taxon>Tracheophyta</taxon>
        <taxon>Spermatophyta</taxon>
        <taxon>Magnoliopsida</taxon>
        <taxon>Liliopsida</taxon>
        <taxon>Poales</taxon>
        <taxon>Poaceae</taxon>
        <taxon>PACMAD clade</taxon>
        <taxon>Panicoideae</taxon>
        <taxon>Panicodae</taxon>
        <taxon>Paniceae</taxon>
        <taxon>Panicinae</taxon>
        <taxon>Panicum</taxon>
        <taxon>Panicum sect. Hiantes</taxon>
    </lineage>
</organism>
<evidence type="ECO:0000313" key="3">
    <source>
        <dbReference type="EMBL" id="KAG2571381.1"/>
    </source>
</evidence>
<dbReference type="InterPro" id="IPR044851">
    <property type="entry name" value="Wax_synthase"/>
</dbReference>
<dbReference type="EMBL" id="CM029049">
    <property type="protein sequence ID" value="KAG2571381.1"/>
    <property type="molecule type" value="Genomic_DNA"/>
</dbReference>
<comment type="caution">
    <text evidence="3">The sequence shown here is derived from an EMBL/GenBank/DDBJ whole genome shotgun (WGS) entry which is preliminary data.</text>
</comment>
<dbReference type="AlphaFoldDB" id="A0A8T0Q944"/>
<evidence type="ECO:0000256" key="1">
    <source>
        <dbReference type="SAM" id="MobiDB-lite"/>
    </source>
</evidence>
<name>A0A8T0Q944_PANVG</name>
<keyword evidence="2" id="KW-0812">Transmembrane</keyword>
<evidence type="ECO:0000313" key="4">
    <source>
        <dbReference type="Proteomes" id="UP000823388"/>
    </source>
</evidence>
<proteinExistence type="predicted"/>
<keyword evidence="2" id="KW-1133">Transmembrane helix</keyword>